<comment type="caution">
    <text evidence="7">The sequence shown here is derived from an EMBL/GenBank/DDBJ whole genome shotgun (WGS) entry which is preliminary data.</text>
</comment>
<dbReference type="PANTHER" id="PTHR43823:SF3">
    <property type="entry name" value="MULTIDRUG EXPORT PROTEIN MEPA"/>
    <property type="match status" value="1"/>
</dbReference>
<dbReference type="PANTHER" id="PTHR43823">
    <property type="entry name" value="SPORULATION PROTEIN YKVU"/>
    <property type="match status" value="1"/>
</dbReference>
<sequence>LGLNGAGVAFALSACVSASLGVYWVRKRVGLVLTRNLKLLRLHAVRTFRIALPAMAANLATPIGLAYLVASLSAFGTSALAAMTVLDRVLQFSYCAFFALPGALAPVLGQNIGAQRDDRVSAAIVFTRRLVVGYGLTVWLILVLCGAMIADLYQLEGDARTLFLAFCHFGGGLWVIIGLDFVAIAVFMTMNRSWWVPVFAWLRATAGTVPFVYAGTHWFGSSGAFPGMLAGNAVIALISITTASLTAKRFFTSRARAKCAGAH</sequence>
<evidence type="ECO:0000256" key="2">
    <source>
        <dbReference type="ARBA" id="ARBA00022475"/>
    </source>
</evidence>
<keyword evidence="3 6" id="KW-0812">Transmembrane</keyword>
<dbReference type="Proteomes" id="UP000814010">
    <property type="component" value="Unassembled WGS sequence"/>
</dbReference>
<evidence type="ECO:0000256" key="6">
    <source>
        <dbReference type="SAM" id="Phobius"/>
    </source>
</evidence>
<dbReference type="GO" id="GO:0005886">
    <property type="term" value="C:plasma membrane"/>
    <property type="evidence" value="ECO:0007669"/>
    <property type="project" value="UniProtKB-SubCell"/>
</dbReference>
<dbReference type="EMBL" id="WKAE01000231">
    <property type="protein sequence ID" value="MCF5631238.1"/>
    <property type="molecule type" value="Genomic_DNA"/>
</dbReference>
<comment type="subcellular location">
    <subcellularLocation>
        <location evidence="1">Cell membrane</location>
        <topology evidence="1">Multi-pass membrane protein</topology>
    </subcellularLocation>
</comment>
<feature type="transmembrane region" description="Helical" evidence="6">
    <location>
        <begin position="162"/>
        <end position="187"/>
    </location>
</feature>
<evidence type="ECO:0008006" key="9">
    <source>
        <dbReference type="Google" id="ProtNLM"/>
    </source>
</evidence>
<feature type="transmembrane region" description="Helical" evidence="6">
    <location>
        <begin position="194"/>
        <end position="213"/>
    </location>
</feature>
<evidence type="ECO:0000256" key="4">
    <source>
        <dbReference type="ARBA" id="ARBA00022989"/>
    </source>
</evidence>
<feature type="transmembrane region" description="Helical" evidence="6">
    <location>
        <begin position="6"/>
        <end position="26"/>
    </location>
</feature>
<dbReference type="RefSeq" id="WP_268947941.1">
    <property type="nucleotide sequence ID" value="NZ_WKAE01000231.1"/>
</dbReference>
<evidence type="ECO:0000256" key="1">
    <source>
        <dbReference type="ARBA" id="ARBA00004651"/>
    </source>
</evidence>
<accession>A0A9Q4FIT6</accession>
<evidence type="ECO:0000256" key="5">
    <source>
        <dbReference type="ARBA" id="ARBA00023136"/>
    </source>
</evidence>
<keyword evidence="4 6" id="KW-1133">Transmembrane helix</keyword>
<name>A0A9Q4FIT6_PSESX</name>
<evidence type="ECO:0000313" key="8">
    <source>
        <dbReference type="Proteomes" id="UP000814010"/>
    </source>
</evidence>
<feature type="transmembrane region" description="Helical" evidence="6">
    <location>
        <begin position="89"/>
        <end position="109"/>
    </location>
</feature>
<protein>
    <recommendedName>
        <fullName evidence="9">MATE family efflux transporter</fullName>
    </recommendedName>
</protein>
<dbReference type="Pfam" id="PF01554">
    <property type="entry name" value="MatE"/>
    <property type="match status" value="1"/>
</dbReference>
<reference evidence="7" key="1">
    <citation type="submission" date="2019-11" db="EMBL/GenBank/DDBJ databases">
        <title>Epiphytic Pseudomonas syringae from cherry orchards.</title>
        <authorList>
            <person name="Hulin M.T."/>
        </authorList>
    </citation>
    <scope>NUCLEOTIDE SEQUENCE</scope>
    <source>
        <strain evidence="7">PA-2-5E</strain>
    </source>
</reference>
<feature type="non-terminal residue" evidence="7">
    <location>
        <position position="1"/>
    </location>
</feature>
<feature type="transmembrane region" description="Helical" evidence="6">
    <location>
        <begin position="130"/>
        <end position="150"/>
    </location>
</feature>
<dbReference type="InterPro" id="IPR051327">
    <property type="entry name" value="MATE_MepA_subfamily"/>
</dbReference>
<evidence type="ECO:0000313" key="7">
    <source>
        <dbReference type="EMBL" id="MCF5631238.1"/>
    </source>
</evidence>
<keyword evidence="5 6" id="KW-0472">Membrane</keyword>
<evidence type="ECO:0000256" key="3">
    <source>
        <dbReference type="ARBA" id="ARBA00022692"/>
    </source>
</evidence>
<gene>
    <name evidence="7" type="ORF">GIV53_18420</name>
</gene>
<dbReference type="GO" id="GO:0042910">
    <property type="term" value="F:xenobiotic transmembrane transporter activity"/>
    <property type="evidence" value="ECO:0007669"/>
    <property type="project" value="InterPro"/>
</dbReference>
<dbReference type="InterPro" id="IPR002528">
    <property type="entry name" value="MATE_fam"/>
</dbReference>
<dbReference type="GO" id="GO:0015297">
    <property type="term" value="F:antiporter activity"/>
    <property type="evidence" value="ECO:0007669"/>
    <property type="project" value="InterPro"/>
</dbReference>
<organism evidence="7 8">
    <name type="scientific">Pseudomonas syringae</name>
    <dbReference type="NCBI Taxonomy" id="317"/>
    <lineage>
        <taxon>Bacteria</taxon>
        <taxon>Pseudomonadati</taxon>
        <taxon>Pseudomonadota</taxon>
        <taxon>Gammaproteobacteria</taxon>
        <taxon>Pseudomonadales</taxon>
        <taxon>Pseudomonadaceae</taxon>
        <taxon>Pseudomonas</taxon>
    </lineage>
</organism>
<feature type="transmembrane region" description="Helical" evidence="6">
    <location>
        <begin position="225"/>
        <end position="247"/>
    </location>
</feature>
<keyword evidence="2" id="KW-1003">Cell membrane</keyword>
<feature type="transmembrane region" description="Helical" evidence="6">
    <location>
        <begin position="47"/>
        <end position="69"/>
    </location>
</feature>
<dbReference type="AlphaFoldDB" id="A0A9Q4FIT6"/>
<proteinExistence type="predicted"/>